<proteinExistence type="predicted"/>
<organism evidence="4 5">
    <name type="scientific">Muraenolepis orangiensis</name>
    <name type="common">Patagonian moray cod</name>
    <dbReference type="NCBI Taxonomy" id="630683"/>
    <lineage>
        <taxon>Eukaryota</taxon>
        <taxon>Metazoa</taxon>
        <taxon>Chordata</taxon>
        <taxon>Craniata</taxon>
        <taxon>Vertebrata</taxon>
        <taxon>Euteleostomi</taxon>
        <taxon>Actinopterygii</taxon>
        <taxon>Neopterygii</taxon>
        <taxon>Teleostei</taxon>
        <taxon>Neoteleostei</taxon>
        <taxon>Acanthomorphata</taxon>
        <taxon>Zeiogadaria</taxon>
        <taxon>Gadariae</taxon>
        <taxon>Gadiformes</taxon>
        <taxon>Muraenolepidoidei</taxon>
        <taxon>Muraenolepididae</taxon>
        <taxon>Muraenolepis</taxon>
    </lineage>
</organism>
<comment type="caution">
    <text evidence="4">The sequence shown here is derived from an EMBL/GenBank/DDBJ whole genome shotgun (WGS) entry which is preliminary data.</text>
</comment>
<dbReference type="PANTHER" id="PTHR21245">
    <property type="entry name" value="HETEROGENEOUS NUCLEAR RIBONUCLEOPROTEIN"/>
    <property type="match status" value="1"/>
</dbReference>
<dbReference type="SMART" id="SM00360">
    <property type="entry name" value="RRM"/>
    <property type="match status" value="1"/>
</dbReference>
<dbReference type="Proteomes" id="UP001148018">
    <property type="component" value="Unassembled WGS sequence"/>
</dbReference>
<evidence type="ECO:0000259" key="3">
    <source>
        <dbReference type="PROSITE" id="PS50102"/>
    </source>
</evidence>
<evidence type="ECO:0000313" key="5">
    <source>
        <dbReference type="Proteomes" id="UP001148018"/>
    </source>
</evidence>
<gene>
    <name evidence="4" type="ORF">NHX12_011939</name>
</gene>
<dbReference type="PROSITE" id="PS50102">
    <property type="entry name" value="RRM"/>
    <property type="match status" value="1"/>
</dbReference>
<name>A0A9Q0DIT2_9TELE</name>
<dbReference type="InterPro" id="IPR012677">
    <property type="entry name" value="Nucleotide-bd_a/b_plait_sf"/>
</dbReference>
<dbReference type="InterPro" id="IPR000504">
    <property type="entry name" value="RRM_dom"/>
</dbReference>
<evidence type="ECO:0000256" key="1">
    <source>
        <dbReference type="ARBA" id="ARBA00022884"/>
    </source>
</evidence>
<feature type="domain" description="RRM" evidence="3">
    <location>
        <begin position="46"/>
        <end position="124"/>
    </location>
</feature>
<dbReference type="AlphaFoldDB" id="A0A9Q0DIT2"/>
<dbReference type="SUPFAM" id="SSF54928">
    <property type="entry name" value="RNA-binding domain, RBD"/>
    <property type="match status" value="1"/>
</dbReference>
<dbReference type="OrthoDB" id="3800936at2759"/>
<dbReference type="InterPro" id="IPR035979">
    <property type="entry name" value="RBD_domain_sf"/>
</dbReference>
<dbReference type="Pfam" id="PF00076">
    <property type="entry name" value="RRM_1"/>
    <property type="match status" value="1"/>
</dbReference>
<reference evidence="4" key="1">
    <citation type="submission" date="2022-07" db="EMBL/GenBank/DDBJ databases">
        <title>Chromosome-level genome of Muraenolepis orangiensis.</title>
        <authorList>
            <person name="Kim J."/>
        </authorList>
    </citation>
    <scope>NUCLEOTIDE SEQUENCE</scope>
    <source>
        <strain evidence="4">KU_S4_2022</strain>
        <tissue evidence="4">Muscle</tissue>
    </source>
</reference>
<evidence type="ECO:0000256" key="2">
    <source>
        <dbReference type="PROSITE-ProRule" id="PRU00176"/>
    </source>
</evidence>
<protein>
    <recommendedName>
        <fullName evidence="3">RRM domain-containing protein</fullName>
    </recommendedName>
</protein>
<evidence type="ECO:0000313" key="4">
    <source>
        <dbReference type="EMBL" id="KAJ3588346.1"/>
    </source>
</evidence>
<keyword evidence="5" id="KW-1185">Reference proteome</keyword>
<accession>A0A9Q0DIT2</accession>
<dbReference type="EMBL" id="JANIIK010000116">
    <property type="protein sequence ID" value="KAJ3588346.1"/>
    <property type="molecule type" value="Genomic_DNA"/>
</dbReference>
<dbReference type="GO" id="GO:0003723">
    <property type="term" value="F:RNA binding"/>
    <property type="evidence" value="ECO:0007669"/>
    <property type="project" value="UniProtKB-UniRule"/>
</dbReference>
<sequence>MLNPQRLQALEKWKRENGIKLSQVNGQRKYGGPPDGWEGPVPAGGCEVFVGRFPPETYEDLLIPLFSAVGPLWEFRLMMNFSGQNRGFAYAKYSTRALAAAAVCQLHGHELEPGLRLSVRHSTEKRQLCLGELPASTRWAELLRVLMHLSSGVEGLSLKSGPDIKGMSALVVYESHHAASMAKKVMVEGFKKLFSLRVSVKWQQCPSMNRGGGLRLPSPSPTKTAFNRAVGAPVSPPPPPNVEEEEKEAVTTTTTAACGLSLLGQLCGTSPAMALEFSHVDEGGCVHFAYRVRLPGAGGRPLCGTAAATLSHDAAATLDRVRQSVAWQVLAAVNRRTSSLLFYTCL</sequence>
<dbReference type="Gene3D" id="3.30.70.330">
    <property type="match status" value="1"/>
</dbReference>
<keyword evidence="1 2" id="KW-0694">RNA-binding</keyword>